<sequence>MYQINTLTNRIKGLKRVKFSEHGIKERQHLQEWLANEPKVFGGEDLLIIQKEFSGFNDTNERLDLLALDKFGNIVVIENKLDDTGKNVTWQALKYASYCATLKKENIKSIFQDYLNKQGENDIAENVLAEFYDLEYDEILHLNQGNTQRIIFVANEYRKEVTSTVFWLLNYKVKIQCFKVTPFALDEQMFLTMEQIIPQKDSEDYIIKMADKNYEEIATQEGLKDRHHWRLEFWNKILPMLKGKTSIFQNISPTKDYWLHSTVLGVKYTLVITKSYCSVLVEFTKPNKEDNKKMFDDIFKFKDEIEKSFGNELTWNRSDNKISSQIGFYQTDVDIFNKQDWDKMLQFLSYNIIKLEEATRNPLSKIRSTL</sequence>
<accession>A0A167YBP5</accession>
<dbReference type="InterPro" id="IPR011856">
    <property type="entry name" value="tRNA_endonuc-like_dom_sf"/>
</dbReference>
<proteinExistence type="predicted"/>
<dbReference type="STRING" id="249352.SAMN05444395_102343"/>
<evidence type="ECO:0000259" key="1">
    <source>
        <dbReference type="Pfam" id="PF14088"/>
    </source>
</evidence>
<keyword evidence="3" id="KW-1185">Reference proteome</keyword>
<dbReference type="GO" id="GO:0003676">
    <property type="term" value="F:nucleic acid binding"/>
    <property type="evidence" value="ECO:0007669"/>
    <property type="project" value="InterPro"/>
</dbReference>
<dbReference type="Pfam" id="PF14088">
    <property type="entry name" value="DUF4268"/>
    <property type="match status" value="1"/>
</dbReference>
<reference evidence="2 3" key="1">
    <citation type="submission" date="2016-03" db="EMBL/GenBank/DDBJ databases">
        <title>Draft genome sequence of Flavobacterium fryxellicola DSM 16209.</title>
        <authorList>
            <person name="Shin S.-K."/>
            <person name="Yi H."/>
        </authorList>
    </citation>
    <scope>NUCLEOTIDE SEQUENCE [LARGE SCALE GENOMIC DNA]</scope>
    <source>
        <strain evidence="2 3">DSM 16209</strain>
    </source>
</reference>
<dbReference type="InterPro" id="IPR025364">
    <property type="entry name" value="DUF4268"/>
</dbReference>
<dbReference type="Gene3D" id="3.40.1350.10">
    <property type="match status" value="1"/>
</dbReference>
<organism evidence="2 3">
    <name type="scientific">Flavobacterium fryxellicola</name>
    <dbReference type="NCBI Taxonomy" id="249352"/>
    <lineage>
        <taxon>Bacteria</taxon>
        <taxon>Pseudomonadati</taxon>
        <taxon>Bacteroidota</taxon>
        <taxon>Flavobacteriia</taxon>
        <taxon>Flavobacteriales</taxon>
        <taxon>Flavobacteriaceae</taxon>
        <taxon>Flavobacterium</taxon>
    </lineage>
</organism>
<dbReference type="EMBL" id="LVJE01000010">
    <property type="protein sequence ID" value="OAB29218.1"/>
    <property type="molecule type" value="Genomic_DNA"/>
</dbReference>
<protein>
    <recommendedName>
        <fullName evidence="1">DUF4268 domain-containing protein</fullName>
    </recommendedName>
</protein>
<comment type="caution">
    <text evidence="2">The sequence shown here is derived from an EMBL/GenBank/DDBJ whole genome shotgun (WGS) entry which is preliminary data.</text>
</comment>
<feature type="domain" description="DUF4268" evidence="1">
    <location>
        <begin position="230"/>
        <end position="361"/>
    </location>
</feature>
<gene>
    <name evidence="2" type="ORF">FBFR_05570</name>
</gene>
<dbReference type="Proteomes" id="UP000077164">
    <property type="component" value="Unassembled WGS sequence"/>
</dbReference>
<dbReference type="AlphaFoldDB" id="A0A167YBP5"/>
<evidence type="ECO:0000313" key="3">
    <source>
        <dbReference type="Proteomes" id="UP000077164"/>
    </source>
</evidence>
<evidence type="ECO:0000313" key="2">
    <source>
        <dbReference type="EMBL" id="OAB29218.1"/>
    </source>
</evidence>
<name>A0A167YBP5_9FLAO</name>